<feature type="chain" id="PRO_5045560194" evidence="4">
    <location>
        <begin position="25"/>
        <end position="506"/>
    </location>
</feature>
<feature type="domain" description="Solute-binding protein family 5" evidence="5">
    <location>
        <begin position="74"/>
        <end position="387"/>
    </location>
</feature>
<proteinExistence type="inferred from homology"/>
<evidence type="ECO:0000256" key="1">
    <source>
        <dbReference type="ARBA" id="ARBA00004418"/>
    </source>
</evidence>
<dbReference type="InterPro" id="IPR030678">
    <property type="entry name" value="Peptide/Ni-bd"/>
</dbReference>
<dbReference type="PIRSF" id="PIRSF002741">
    <property type="entry name" value="MppA"/>
    <property type="match status" value="1"/>
</dbReference>
<evidence type="ECO:0000313" key="7">
    <source>
        <dbReference type="Proteomes" id="UP001166191"/>
    </source>
</evidence>
<evidence type="ECO:0000256" key="3">
    <source>
        <dbReference type="ARBA" id="ARBA00022729"/>
    </source>
</evidence>
<dbReference type="PANTHER" id="PTHR30290:SF38">
    <property type="entry name" value="D,D-DIPEPTIDE-BINDING PERIPLASMIC PROTEIN DDPA-RELATED"/>
    <property type="match status" value="1"/>
</dbReference>
<name>A0ABS6AL77_9RHOB</name>
<evidence type="ECO:0000259" key="5">
    <source>
        <dbReference type="Pfam" id="PF00496"/>
    </source>
</evidence>
<sequence>MRLKTAAACLTTTILAAAGVPALAQDASRDVTIVLAETVDVVEPCMAARQDVGRVISENVNEMLIEFDYVNGGLKPRLATEWSQIDEDTWEFKLRPGVKWHDGSAFTAKDVKFTIERNKNPEFSCETGGKYFGGMEFSFEIPDDNTIRITTSPAQPILPLLMSVMPVESAAATPADEFTRQPIGTGPYVFSDWQVGQSITLTRNSDYWGEQPQVEKATYLFRSDSAVAAAMVDTGEADIVPSIALQDATNPETDFSYPNSETTSLRIDTRAAPLDDRRIREAMNLAIDREAMVGTLFPADAQIATHLVVPTTIGYNPDVPVWPYDPDRARELVEEAEAAGVPVDTEIRIIGRNGQYPNATETMEAIMAMLQDVGLNVKLDMFDVSVWNNYFVSPFVGDAGPTLTQSQHDNATGDPVFTAFVKYASTGAHSMVQDPSVDDLIARATAATGDDRTKLWQELFTKVNTEIVADIPMFHMVGFTRVSPRLAFQPTIATNSELQLSQIGFK</sequence>
<evidence type="ECO:0000313" key="6">
    <source>
        <dbReference type="EMBL" id="MBU3031334.1"/>
    </source>
</evidence>
<reference evidence="6" key="1">
    <citation type="submission" date="2021-06" db="EMBL/GenBank/DDBJ databases">
        <title>Paracoccus bacterium XHP0099 sp. nov., isolated from the surface waters of the Yellow Sea.</title>
        <authorList>
            <person name="Xue H."/>
            <person name="Zhang D."/>
        </authorList>
    </citation>
    <scope>NUCLEOTIDE SEQUENCE</scope>
    <source>
        <strain evidence="6">XHP0099</strain>
    </source>
</reference>
<keyword evidence="7" id="KW-1185">Reference proteome</keyword>
<dbReference type="Proteomes" id="UP001166191">
    <property type="component" value="Unassembled WGS sequence"/>
</dbReference>
<evidence type="ECO:0000256" key="4">
    <source>
        <dbReference type="SAM" id="SignalP"/>
    </source>
</evidence>
<dbReference type="PANTHER" id="PTHR30290">
    <property type="entry name" value="PERIPLASMIC BINDING COMPONENT OF ABC TRANSPORTER"/>
    <property type="match status" value="1"/>
</dbReference>
<keyword evidence="3 4" id="KW-0732">Signal</keyword>
<dbReference type="InterPro" id="IPR039424">
    <property type="entry name" value="SBP_5"/>
</dbReference>
<comment type="similarity">
    <text evidence="2">Belongs to the bacterial solute-binding protein 5 family.</text>
</comment>
<organism evidence="6 7">
    <name type="scientific">Paracoccus marinaquae</name>
    <dbReference type="NCBI Taxonomy" id="2841926"/>
    <lineage>
        <taxon>Bacteria</taxon>
        <taxon>Pseudomonadati</taxon>
        <taxon>Pseudomonadota</taxon>
        <taxon>Alphaproteobacteria</taxon>
        <taxon>Rhodobacterales</taxon>
        <taxon>Paracoccaceae</taxon>
        <taxon>Paracoccus</taxon>
    </lineage>
</organism>
<comment type="subcellular location">
    <subcellularLocation>
        <location evidence="1">Periplasm</location>
    </subcellularLocation>
</comment>
<dbReference type="RefSeq" id="WP_216034003.1">
    <property type="nucleotide sequence ID" value="NZ_JAHKNG010000029.1"/>
</dbReference>
<dbReference type="EMBL" id="JAHKNG010000029">
    <property type="protein sequence ID" value="MBU3031334.1"/>
    <property type="molecule type" value="Genomic_DNA"/>
</dbReference>
<dbReference type="InterPro" id="IPR000914">
    <property type="entry name" value="SBP_5_dom"/>
</dbReference>
<dbReference type="CDD" id="cd08491">
    <property type="entry name" value="PBP2_NikA_DppA_OppA_like_12"/>
    <property type="match status" value="1"/>
</dbReference>
<accession>A0ABS6AL77</accession>
<protein>
    <submittedName>
        <fullName evidence="6">Peptide ABC transporter substrate-binding protein</fullName>
    </submittedName>
</protein>
<dbReference type="Pfam" id="PF00496">
    <property type="entry name" value="SBP_bac_5"/>
    <property type="match status" value="1"/>
</dbReference>
<comment type="caution">
    <text evidence="6">The sequence shown here is derived from an EMBL/GenBank/DDBJ whole genome shotgun (WGS) entry which is preliminary data.</text>
</comment>
<feature type="signal peptide" evidence="4">
    <location>
        <begin position="1"/>
        <end position="24"/>
    </location>
</feature>
<evidence type="ECO:0000256" key="2">
    <source>
        <dbReference type="ARBA" id="ARBA00005695"/>
    </source>
</evidence>
<gene>
    <name evidence="6" type="ORF">KNW02_14530</name>
</gene>